<feature type="chain" id="PRO_5034883375" description="Aromatic compound dioxygenase" evidence="2">
    <location>
        <begin position="19"/>
        <end position="384"/>
    </location>
</feature>
<dbReference type="CDD" id="cd03457">
    <property type="entry name" value="intradiol_dioxygenase_like"/>
    <property type="match status" value="1"/>
</dbReference>
<keyword evidence="4" id="KW-1185">Reference proteome</keyword>
<protein>
    <recommendedName>
        <fullName evidence="5">Aromatic compound dioxygenase</fullName>
    </recommendedName>
</protein>
<dbReference type="AlphaFoldDB" id="A0A8H7WGM9"/>
<dbReference type="PANTHER" id="PTHR34315:SF1">
    <property type="entry name" value="INTRADIOL RING-CLEAVAGE DIOXYGENASES DOMAIN-CONTAINING PROTEIN-RELATED"/>
    <property type="match status" value="1"/>
</dbReference>
<dbReference type="GO" id="GO:0005506">
    <property type="term" value="F:iron ion binding"/>
    <property type="evidence" value="ECO:0007669"/>
    <property type="project" value="InterPro"/>
</dbReference>
<proteinExistence type="predicted"/>
<feature type="region of interest" description="Disordered" evidence="1">
    <location>
        <begin position="336"/>
        <end position="370"/>
    </location>
</feature>
<evidence type="ECO:0000313" key="4">
    <source>
        <dbReference type="Proteomes" id="UP000664132"/>
    </source>
</evidence>
<dbReference type="SUPFAM" id="SSF49482">
    <property type="entry name" value="Aromatic compound dioxygenase"/>
    <property type="match status" value="1"/>
</dbReference>
<dbReference type="Proteomes" id="UP000664132">
    <property type="component" value="Unassembled WGS sequence"/>
</dbReference>
<evidence type="ECO:0000256" key="2">
    <source>
        <dbReference type="SAM" id="SignalP"/>
    </source>
</evidence>
<reference evidence="3" key="1">
    <citation type="submission" date="2021-02" db="EMBL/GenBank/DDBJ databases">
        <title>Genome sequence Cadophora malorum strain M34.</title>
        <authorList>
            <person name="Stefanovic E."/>
            <person name="Vu D."/>
            <person name="Scully C."/>
            <person name="Dijksterhuis J."/>
            <person name="Roader J."/>
            <person name="Houbraken J."/>
        </authorList>
    </citation>
    <scope>NUCLEOTIDE SEQUENCE</scope>
    <source>
        <strain evidence="3">M34</strain>
    </source>
</reference>
<comment type="caution">
    <text evidence="3">The sequence shown here is derived from an EMBL/GenBank/DDBJ whole genome shotgun (WGS) entry which is preliminary data.</text>
</comment>
<sequence length="384" mass="40535">MHFSTIAAVVLSAGAVSAHGNHDLDREIAVREAMFHYTSRDVSHCEAKMKSRGLEARATQRRSEVAARLMKKRGIKARDVTSVLATDHNSTSLGYTLETAQTTIFASNSSCVLTPEGESGPYYVAGEYVRTDLVDGQVGVPVHYDFQILDVDTCEPVIGKYFEIFNCNSTGVYSGTTMSGNGNTDDVSVLDKTFLRGLQATDDDGVASFDTLFAGHYTGRATHIHTILHMNATLRENGTIYDLTAGHIGQTFWDQSIRDQVELLSPYNTNTQDVTSNSDDRVFAVEAVSSDPVFNYVMLGDTLQDGLLAWLTLGVNTTLSNTISPAATYYATGGVESTSGESTGGDSGAAPSGGASGAMPSGSIPSGAIPSSSAVASAAAEACS</sequence>
<evidence type="ECO:0000313" key="3">
    <source>
        <dbReference type="EMBL" id="KAG4424444.1"/>
    </source>
</evidence>
<evidence type="ECO:0000256" key="1">
    <source>
        <dbReference type="SAM" id="MobiDB-lite"/>
    </source>
</evidence>
<dbReference type="Gene3D" id="2.60.130.10">
    <property type="entry name" value="Aromatic compound dioxygenase"/>
    <property type="match status" value="1"/>
</dbReference>
<dbReference type="GO" id="GO:0016702">
    <property type="term" value="F:oxidoreductase activity, acting on single donors with incorporation of molecular oxygen, incorporation of two atoms of oxygen"/>
    <property type="evidence" value="ECO:0007669"/>
    <property type="project" value="InterPro"/>
</dbReference>
<dbReference type="InterPro" id="IPR015889">
    <property type="entry name" value="Intradiol_dOase_core"/>
</dbReference>
<dbReference type="EMBL" id="JAFJYH010000021">
    <property type="protein sequence ID" value="KAG4424444.1"/>
    <property type="molecule type" value="Genomic_DNA"/>
</dbReference>
<accession>A0A8H7WGM9</accession>
<evidence type="ECO:0008006" key="5">
    <source>
        <dbReference type="Google" id="ProtNLM"/>
    </source>
</evidence>
<name>A0A8H7WGM9_9HELO</name>
<gene>
    <name evidence="3" type="ORF">IFR04_002500</name>
</gene>
<dbReference type="OrthoDB" id="121380at2759"/>
<organism evidence="3 4">
    <name type="scientific">Cadophora malorum</name>
    <dbReference type="NCBI Taxonomy" id="108018"/>
    <lineage>
        <taxon>Eukaryota</taxon>
        <taxon>Fungi</taxon>
        <taxon>Dikarya</taxon>
        <taxon>Ascomycota</taxon>
        <taxon>Pezizomycotina</taxon>
        <taxon>Leotiomycetes</taxon>
        <taxon>Helotiales</taxon>
        <taxon>Ploettnerulaceae</taxon>
        <taxon>Cadophora</taxon>
    </lineage>
</organism>
<keyword evidence="2" id="KW-0732">Signal</keyword>
<feature type="compositionally biased region" description="Low complexity" evidence="1">
    <location>
        <begin position="348"/>
        <end position="370"/>
    </location>
</feature>
<feature type="signal peptide" evidence="2">
    <location>
        <begin position="1"/>
        <end position="18"/>
    </location>
</feature>
<dbReference type="PANTHER" id="PTHR34315">
    <property type="match status" value="1"/>
</dbReference>